<dbReference type="InterPro" id="IPR051016">
    <property type="entry name" value="Diverse_Substrate_AcTransf"/>
</dbReference>
<keyword evidence="4" id="KW-1185">Reference proteome</keyword>
<dbReference type="InterPro" id="IPR016181">
    <property type="entry name" value="Acyl_CoA_acyltransferase"/>
</dbReference>
<organism evidence="3 4">
    <name type="scientific">Karstenula rhodostoma CBS 690.94</name>
    <dbReference type="NCBI Taxonomy" id="1392251"/>
    <lineage>
        <taxon>Eukaryota</taxon>
        <taxon>Fungi</taxon>
        <taxon>Dikarya</taxon>
        <taxon>Ascomycota</taxon>
        <taxon>Pezizomycotina</taxon>
        <taxon>Dothideomycetes</taxon>
        <taxon>Pleosporomycetidae</taxon>
        <taxon>Pleosporales</taxon>
        <taxon>Massarineae</taxon>
        <taxon>Didymosphaeriaceae</taxon>
        <taxon>Karstenula</taxon>
    </lineage>
</organism>
<protein>
    <recommendedName>
        <fullName evidence="5">N-acetyltransferase domain-containing protein</fullName>
    </recommendedName>
</protein>
<dbReference type="Proteomes" id="UP000799764">
    <property type="component" value="Unassembled WGS sequence"/>
</dbReference>
<dbReference type="SUPFAM" id="SSF55729">
    <property type="entry name" value="Acyl-CoA N-acyltransferases (Nat)"/>
    <property type="match status" value="1"/>
</dbReference>
<accession>A0A9P4PYH6</accession>
<dbReference type="EMBL" id="MU001492">
    <property type="protein sequence ID" value="KAF2451181.1"/>
    <property type="molecule type" value="Genomic_DNA"/>
</dbReference>
<dbReference type="AlphaFoldDB" id="A0A9P4PYH6"/>
<dbReference type="PANTHER" id="PTHR10545:SF29">
    <property type="entry name" value="GH14572P-RELATED"/>
    <property type="match status" value="1"/>
</dbReference>
<proteinExistence type="predicted"/>
<evidence type="ECO:0000313" key="4">
    <source>
        <dbReference type="Proteomes" id="UP000799764"/>
    </source>
</evidence>
<reference evidence="3" key="1">
    <citation type="journal article" date="2020" name="Stud. Mycol.">
        <title>101 Dothideomycetes genomes: a test case for predicting lifestyles and emergence of pathogens.</title>
        <authorList>
            <person name="Haridas S."/>
            <person name="Albert R."/>
            <person name="Binder M."/>
            <person name="Bloem J."/>
            <person name="Labutti K."/>
            <person name="Salamov A."/>
            <person name="Andreopoulos B."/>
            <person name="Baker S."/>
            <person name="Barry K."/>
            <person name="Bills G."/>
            <person name="Bluhm B."/>
            <person name="Cannon C."/>
            <person name="Castanera R."/>
            <person name="Culley D."/>
            <person name="Daum C."/>
            <person name="Ezra D."/>
            <person name="Gonzalez J."/>
            <person name="Henrissat B."/>
            <person name="Kuo A."/>
            <person name="Liang C."/>
            <person name="Lipzen A."/>
            <person name="Lutzoni F."/>
            <person name="Magnuson J."/>
            <person name="Mondo S."/>
            <person name="Nolan M."/>
            <person name="Ohm R."/>
            <person name="Pangilinan J."/>
            <person name="Park H.-J."/>
            <person name="Ramirez L."/>
            <person name="Alfaro M."/>
            <person name="Sun H."/>
            <person name="Tritt A."/>
            <person name="Yoshinaga Y."/>
            <person name="Zwiers L.-H."/>
            <person name="Turgeon B."/>
            <person name="Goodwin S."/>
            <person name="Spatafora J."/>
            <person name="Crous P."/>
            <person name="Grigoriev I."/>
        </authorList>
    </citation>
    <scope>NUCLEOTIDE SEQUENCE</scope>
    <source>
        <strain evidence="3">CBS 690.94</strain>
    </source>
</reference>
<dbReference type="GO" id="GO:0008080">
    <property type="term" value="F:N-acetyltransferase activity"/>
    <property type="evidence" value="ECO:0007669"/>
    <property type="project" value="TreeGrafter"/>
</dbReference>
<dbReference type="OrthoDB" id="7305308at2759"/>
<keyword evidence="1" id="KW-0808">Transferase</keyword>
<dbReference type="Gene3D" id="3.40.630.30">
    <property type="match status" value="1"/>
</dbReference>
<evidence type="ECO:0008006" key="5">
    <source>
        <dbReference type="Google" id="ProtNLM"/>
    </source>
</evidence>
<comment type="caution">
    <text evidence="3">The sequence shown here is derived from an EMBL/GenBank/DDBJ whole genome shotgun (WGS) entry which is preliminary data.</text>
</comment>
<dbReference type="PANTHER" id="PTHR10545">
    <property type="entry name" value="DIAMINE N-ACETYLTRANSFERASE"/>
    <property type="match status" value="1"/>
</dbReference>
<evidence type="ECO:0000256" key="2">
    <source>
        <dbReference type="ARBA" id="ARBA00023315"/>
    </source>
</evidence>
<sequence>MVLDSATIRHATRQDVDTIYSLVVELAVYERAGSLVTATSESFTPGYARTFLLIAPNSDIAGIALYLYNYSTRVSVPSVYLKQLIIKEKHRKRGYSKALIKVYAKEEFIIKR</sequence>
<name>A0A9P4PYH6_9PLEO</name>
<evidence type="ECO:0000256" key="1">
    <source>
        <dbReference type="ARBA" id="ARBA00022679"/>
    </source>
</evidence>
<keyword evidence="2" id="KW-0012">Acyltransferase</keyword>
<evidence type="ECO:0000313" key="3">
    <source>
        <dbReference type="EMBL" id="KAF2451181.1"/>
    </source>
</evidence>
<gene>
    <name evidence="3" type="ORF">P171DRAFT_346489</name>
</gene>